<evidence type="ECO:0000313" key="2">
    <source>
        <dbReference type="EMBL" id="ACY12935.1"/>
    </source>
</evidence>
<sequence>MQPGLKVCALIGLPLLVSFGASLGACGVVRLPAPPDATPADAAVLDAPADAAIADAAPPDAIPDAALPDAAPCVFEIDLADLAEPLEGDTVDYQGITLYGSRVSLYPGFGLGIIGSGPSDRFIDGLEEVAIVFQVPPGARDVSYRVAAATDADNDTVRGLHHLTARGFPSGAESTLVDSEGVVEIARVFPSLGPISRLTIAGRFDGVRIDRLTYSLCESSGADGPLRAGVRAGGEPLRGPGSRR</sequence>
<proteinExistence type="predicted"/>
<dbReference type="KEGG" id="hoh:Hoch_0294"/>
<name>D0LIQ6_HALO1</name>
<evidence type="ECO:0008006" key="4">
    <source>
        <dbReference type="Google" id="ProtNLM"/>
    </source>
</evidence>
<gene>
    <name evidence="2" type="ordered locus">Hoch_0294</name>
</gene>
<organism evidence="2 3">
    <name type="scientific">Haliangium ochraceum (strain DSM 14365 / JCM 11303 / SMP-2)</name>
    <dbReference type="NCBI Taxonomy" id="502025"/>
    <lineage>
        <taxon>Bacteria</taxon>
        <taxon>Pseudomonadati</taxon>
        <taxon>Myxococcota</taxon>
        <taxon>Polyangia</taxon>
        <taxon>Haliangiales</taxon>
        <taxon>Kofleriaceae</taxon>
        <taxon>Haliangium</taxon>
    </lineage>
</organism>
<dbReference type="RefSeq" id="WP_012825562.1">
    <property type="nucleotide sequence ID" value="NC_013440.1"/>
</dbReference>
<dbReference type="HOGENOM" id="CLU_1136811_0_0_7"/>
<dbReference type="AlphaFoldDB" id="D0LIQ6"/>
<evidence type="ECO:0000256" key="1">
    <source>
        <dbReference type="SAM" id="MobiDB-lite"/>
    </source>
</evidence>
<dbReference type="Proteomes" id="UP000001880">
    <property type="component" value="Chromosome"/>
</dbReference>
<keyword evidence="3" id="KW-1185">Reference proteome</keyword>
<protein>
    <recommendedName>
        <fullName evidence="4">Lipoprotein</fullName>
    </recommendedName>
</protein>
<dbReference type="PROSITE" id="PS51257">
    <property type="entry name" value="PROKAR_LIPOPROTEIN"/>
    <property type="match status" value="1"/>
</dbReference>
<dbReference type="EMBL" id="CP001804">
    <property type="protein sequence ID" value="ACY12935.1"/>
    <property type="molecule type" value="Genomic_DNA"/>
</dbReference>
<accession>D0LIQ6</accession>
<evidence type="ECO:0000313" key="3">
    <source>
        <dbReference type="Proteomes" id="UP000001880"/>
    </source>
</evidence>
<reference evidence="2 3" key="1">
    <citation type="journal article" date="2010" name="Stand. Genomic Sci.">
        <title>Complete genome sequence of Haliangium ochraceum type strain (SMP-2).</title>
        <authorList>
            <consortium name="US DOE Joint Genome Institute (JGI-PGF)"/>
            <person name="Ivanova N."/>
            <person name="Daum C."/>
            <person name="Lang E."/>
            <person name="Abt B."/>
            <person name="Kopitz M."/>
            <person name="Saunders E."/>
            <person name="Lapidus A."/>
            <person name="Lucas S."/>
            <person name="Glavina Del Rio T."/>
            <person name="Nolan M."/>
            <person name="Tice H."/>
            <person name="Copeland A."/>
            <person name="Cheng J.F."/>
            <person name="Chen F."/>
            <person name="Bruce D."/>
            <person name="Goodwin L."/>
            <person name="Pitluck S."/>
            <person name="Mavromatis K."/>
            <person name="Pati A."/>
            <person name="Mikhailova N."/>
            <person name="Chen A."/>
            <person name="Palaniappan K."/>
            <person name="Land M."/>
            <person name="Hauser L."/>
            <person name="Chang Y.J."/>
            <person name="Jeffries C.D."/>
            <person name="Detter J.C."/>
            <person name="Brettin T."/>
            <person name="Rohde M."/>
            <person name="Goker M."/>
            <person name="Bristow J."/>
            <person name="Markowitz V."/>
            <person name="Eisen J.A."/>
            <person name="Hugenholtz P."/>
            <person name="Kyrpides N.C."/>
            <person name="Klenk H.P."/>
        </authorList>
    </citation>
    <scope>NUCLEOTIDE SEQUENCE [LARGE SCALE GENOMIC DNA]</scope>
    <source>
        <strain evidence="3">DSM 14365 / CIP 107738 / JCM 11303 / AJ 13395 / SMP-2</strain>
    </source>
</reference>
<feature type="region of interest" description="Disordered" evidence="1">
    <location>
        <begin position="225"/>
        <end position="244"/>
    </location>
</feature>